<dbReference type="HOGENOM" id="CLU_988481_0_0_1"/>
<organism evidence="1">
    <name type="scientific">Guillardia theta (strain CCMP2712)</name>
    <name type="common">Cryptophyte</name>
    <dbReference type="NCBI Taxonomy" id="905079"/>
    <lineage>
        <taxon>Eukaryota</taxon>
        <taxon>Cryptophyceae</taxon>
        <taxon>Pyrenomonadales</taxon>
        <taxon>Geminigeraceae</taxon>
        <taxon>Guillardia</taxon>
    </lineage>
</organism>
<evidence type="ECO:0000313" key="3">
    <source>
        <dbReference type="Proteomes" id="UP000011087"/>
    </source>
</evidence>
<protein>
    <submittedName>
        <fullName evidence="1 2">Uncharacterized protein</fullName>
    </submittedName>
</protein>
<dbReference type="RefSeq" id="XP_005822477.1">
    <property type="nucleotide sequence ID" value="XM_005822420.1"/>
</dbReference>
<dbReference type="KEGG" id="gtt:GUITHDRAFT_118310"/>
<dbReference type="EnsemblProtists" id="EKX35497">
    <property type="protein sequence ID" value="EKX35497"/>
    <property type="gene ID" value="GUITHDRAFT_118310"/>
</dbReference>
<accession>L1IHC9</accession>
<reference evidence="3" key="2">
    <citation type="submission" date="2012-11" db="EMBL/GenBank/DDBJ databases">
        <authorList>
            <person name="Kuo A."/>
            <person name="Curtis B.A."/>
            <person name="Tanifuji G."/>
            <person name="Burki F."/>
            <person name="Gruber A."/>
            <person name="Irimia M."/>
            <person name="Maruyama S."/>
            <person name="Arias M.C."/>
            <person name="Ball S.G."/>
            <person name="Gile G.H."/>
            <person name="Hirakawa Y."/>
            <person name="Hopkins J.F."/>
            <person name="Rensing S.A."/>
            <person name="Schmutz J."/>
            <person name="Symeonidi A."/>
            <person name="Elias M."/>
            <person name="Eveleigh R.J."/>
            <person name="Herman E.K."/>
            <person name="Klute M.J."/>
            <person name="Nakayama T."/>
            <person name="Obornik M."/>
            <person name="Reyes-Prieto A."/>
            <person name="Armbrust E.V."/>
            <person name="Aves S.J."/>
            <person name="Beiko R.G."/>
            <person name="Coutinho P."/>
            <person name="Dacks J.B."/>
            <person name="Durnford D.G."/>
            <person name="Fast N.M."/>
            <person name="Green B.R."/>
            <person name="Grisdale C."/>
            <person name="Hempe F."/>
            <person name="Henrissat B."/>
            <person name="Hoppner M.P."/>
            <person name="Ishida K.-I."/>
            <person name="Kim E."/>
            <person name="Koreny L."/>
            <person name="Kroth P.G."/>
            <person name="Liu Y."/>
            <person name="Malik S.-B."/>
            <person name="Maier U.G."/>
            <person name="McRose D."/>
            <person name="Mock T."/>
            <person name="Neilson J.A."/>
            <person name="Onodera N.T."/>
            <person name="Poole A.M."/>
            <person name="Pritham E.J."/>
            <person name="Richards T.A."/>
            <person name="Rocap G."/>
            <person name="Roy S.W."/>
            <person name="Sarai C."/>
            <person name="Schaack S."/>
            <person name="Shirato S."/>
            <person name="Slamovits C.H."/>
            <person name="Spencer D.F."/>
            <person name="Suzuki S."/>
            <person name="Worden A.Z."/>
            <person name="Zauner S."/>
            <person name="Barry K."/>
            <person name="Bell C."/>
            <person name="Bharti A.K."/>
            <person name="Crow J.A."/>
            <person name="Grimwood J."/>
            <person name="Kramer R."/>
            <person name="Lindquist E."/>
            <person name="Lucas S."/>
            <person name="Salamov A."/>
            <person name="McFadden G.I."/>
            <person name="Lane C.E."/>
            <person name="Keeling P.J."/>
            <person name="Gray M.W."/>
            <person name="Grigoriev I.V."/>
            <person name="Archibald J.M."/>
        </authorList>
    </citation>
    <scope>NUCLEOTIDE SEQUENCE</scope>
    <source>
        <strain evidence="3">CCMP2712</strain>
    </source>
</reference>
<dbReference type="GeneID" id="17292245"/>
<proteinExistence type="predicted"/>
<name>L1IHC9_GUITC</name>
<dbReference type="AlphaFoldDB" id="L1IHC9"/>
<evidence type="ECO:0000313" key="2">
    <source>
        <dbReference type="EnsemblProtists" id="EKX35497"/>
    </source>
</evidence>
<dbReference type="Proteomes" id="UP000011087">
    <property type="component" value="Unassembled WGS sequence"/>
</dbReference>
<dbReference type="PaxDb" id="55529-EKX35497"/>
<reference evidence="1 3" key="1">
    <citation type="journal article" date="2012" name="Nature">
        <title>Algal genomes reveal evolutionary mosaicism and the fate of nucleomorphs.</title>
        <authorList>
            <consortium name="DOE Joint Genome Institute"/>
            <person name="Curtis B.A."/>
            <person name="Tanifuji G."/>
            <person name="Burki F."/>
            <person name="Gruber A."/>
            <person name="Irimia M."/>
            <person name="Maruyama S."/>
            <person name="Arias M.C."/>
            <person name="Ball S.G."/>
            <person name="Gile G.H."/>
            <person name="Hirakawa Y."/>
            <person name="Hopkins J.F."/>
            <person name="Kuo A."/>
            <person name="Rensing S.A."/>
            <person name="Schmutz J."/>
            <person name="Symeonidi A."/>
            <person name="Elias M."/>
            <person name="Eveleigh R.J."/>
            <person name="Herman E.K."/>
            <person name="Klute M.J."/>
            <person name="Nakayama T."/>
            <person name="Obornik M."/>
            <person name="Reyes-Prieto A."/>
            <person name="Armbrust E.V."/>
            <person name="Aves S.J."/>
            <person name="Beiko R.G."/>
            <person name="Coutinho P."/>
            <person name="Dacks J.B."/>
            <person name="Durnford D.G."/>
            <person name="Fast N.M."/>
            <person name="Green B.R."/>
            <person name="Grisdale C.J."/>
            <person name="Hempel F."/>
            <person name="Henrissat B."/>
            <person name="Hoppner M.P."/>
            <person name="Ishida K."/>
            <person name="Kim E."/>
            <person name="Koreny L."/>
            <person name="Kroth P.G."/>
            <person name="Liu Y."/>
            <person name="Malik S.B."/>
            <person name="Maier U.G."/>
            <person name="McRose D."/>
            <person name="Mock T."/>
            <person name="Neilson J.A."/>
            <person name="Onodera N.T."/>
            <person name="Poole A.M."/>
            <person name="Pritham E.J."/>
            <person name="Richards T.A."/>
            <person name="Rocap G."/>
            <person name="Roy S.W."/>
            <person name="Sarai C."/>
            <person name="Schaack S."/>
            <person name="Shirato S."/>
            <person name="Slamovits C.H."/>
            <person name="Spencer D.F."/>
            <person name="Suzuki S."/>
            <person name="Worden A.Z."/>
            <person name="Zauner S."/>
            <person name="Barry K."/>
            <person name="Bell C."/>
            <person name="Bharti A.K."/>
            <person name="Crow J.A."/>
            <person name="Grimwood J."/>
            <person name="Kramer R."/>
            <person name="Lindquist E."/>
            <person name="Lucas S."/>
            <person name="Salamov A."/>
            <person name="McFadden G.I."/>
            <person name="Lane C.E."/>
            <person name="Keeling P.J."/>
            <person name="Gray M.W."/>
            <person name="Grigoriev I.V."/>
            <person name="Archibald J.M."/>
        </authorList>
    </citation>
    <scope>NUCLEOTIDE SEQUENCE</scope>
    <source>
        <strain evidence="1 3">CCMP2712</strain>
    </source>
</reference>
<sequence>MVSPTAENSIVVFTPSPRERPVTWKGIGMGLTNGTCLSIYVDSVADQESTDSDSDQVLLRTNNKSAKGPERIVEGRGQEKGVKLGEEVAIDDLSNGLREKTGCGRVPLRISAYHSSPGDELGLNAPTSILGARSGQPIHLLVDRASPCIAQWSKPTTSLKAVVNDAPQYFKDLASGQDGPEAGDAQWYRKKGFPGCIASCDCVGERARGKDRGNCREVEADKLLAKANMESSRSEQEATGGKLEEADHGLRLRRWDVVIEGEEWLGGFEQCWQPTPNYLYQE</sequence>
<gene>
    <name evidence="1" type="ORF">GUITHDRAFT_118310</name>
</gene>
<reference evidence="2" key="3">
    <citation type="submission" date="2016-03" db="UniProtKB">
        <authorList>
            <consortium name="EnsemblProtists"/>
        </authorList>
    </citation>
    <scope>IDENTIFICATION</scope>
</reference>
<dbReference type="EMBL" id="JH993089">
    <property type="protein sequence ID" value="EKX35497.1"/>
    <property type="molecule type" value="Genomic_DNA"/>
</dbReference>
<evidence type="ECO:0000313" key="1">
    <source>
        <dbReference type="EMBL" id="EKX35497.1"/>
    </source>
</evidence>
<keyword evidence="3" id="KW-1185">Reference proteome</keyword>